<evidence type="ECO:0000256" key="1">
    <source>
        <dbReference type="SAM" id="MobiDB-lite"/>
    </source>
</evidence>
<comment type="caution">
    <text evidence="2">The sequence shown here is derived from an EMBL/GenBank/DDBJ whole genome shotgun (WGS) entry which is preliminary data.</text>
</comment>
<dbReference type="OrthoDB" id="9812459at2"/>
<dbReference type="EMBL" id="SLVM01000011">
    <property type="protein sequence ID" value="TCM84598.1"/>
    <property type="molecule type" value="Genomic_DNA"/>
</dbReference>
<dbReference type="InterPro" id="IPR041374">
    <property type="entry name" value="BaeRF_family12"/>
</dbReference>
<dbReference type="Proteomes" id="UP000295277">
    <property type="component" value="Unassembled WGS sequence"/>
</dbReference>
<accession>A0A4R1YU46</accession>
<proteinExistence type="predicted"/>
<sequence length="144" mass="15503">MKPVRTLVLIANEKEARLLVNEGPGKGLKELSAFDKATEIRYSERPGRSQAAPGAARHGFEPSTPEREQNRESFARDVLEIAAAEWAKGGYDRFAMSAPPAMLGALRGHIAAALAQALVVDLNKDLVGVAAADLPRHFGDVILF</sequence>
<evidence type="ECO:0000313" key="3">
    <source>
        <dbReference type="Proteomes" id="UP000295277"/>
    </source>
</evidence>
<gene>
    <name evidence="2" type="ORF">EV216_11180</name>
</gene>
<dbReference type="AlphaFoldDB" id="A0A4R1YU46"/>
<dbReference type="RefSeq" id="WP_132694827.1">
    <property type="nucleotide sequence ID" value="NZ_SLVM01000011.1"/>
</dbReference>
<feature type="region of interest" description="Disordered" evidence="1">
    <location>
        <begin position="42"/>
        <end position="74"/>
    </location>
</feature>
<name>A0A4R1YU46_9RHOB</name>
<keyword evidence="3" id="KW-1185">Reference proteome</keyword>
<feature type="compositionally biased region" description="Basic and acidic residues" evidence="1">
    <location>
        <begin position="58"/>
        <end position="74"/>
    </location>
</feature>
<protein>
    <submittedName>
        <fullName evidence="2">Protein required for attachment to host cells</fullName>
    </submittedName>
</protein>
<organism evidence="2 3">
    <name type="scientific">Rhodovulum steppense</name>
    <dbReference type="NCBI Taxonomy" id="540251"/>
    <lineage>
        <taxon>Bacteria</taxon>
        <taxon>Pseudomonadati</taxon>
        <taxon>Pseudomonadota</taxon>
        <taxon>Alphaproteobacteria</taxon>
        <taxon>Rhodobacterales</taxon>
        <taxon>Paracoccaceae</taxon>
        <taxon>Rhodovulum</taxon>
    </lineage>
</organism>
<reference evidence="2 3" key="1">
    <citation type="submission" date="2019-03" db="EMBL/GenBank/DDBJ databases">
        <title>Genomic Encyclopedia of Type Strains, Phase IV (KMG-IV): sequencing the most valuable type-strain genomes for metagenomic binning, comparative biology and taxonomic classification.</title>
        <authorList>
            <person name="Goeker M."/>
        </authorList>
    </citation>
    <scope>NUCLEOTIDE SEQUENCE [LARGE SCALE GENOMIC DNA]</scope>
    <source>
        <strain evidence="2 3">DSM 21153</strain>
    </source>
</reference>
<evidence type="ECO:0000313" key="2">
    <source>
        <dbReference type="EMBL" id="TCM84598.1"/>
    </source>
</evidence>
<dbReference type="Pfam" id="PF18856">
    <property type="entry name" value="baeRF_family12"/>
    <property type="match status" value="1"/>
</dbReference>